<keyword evidence="4" id="KW-1185">Reference proteome</keyword>
<accession>A0A1G7XPX2</accession>
<dbReference type="Proteomes" id="UP000198956">
    <property type="component" value="Unassembled WGS sequence"/>
</dbReference>
<dbReference type="Pfam" id="PF12982">
    <property type="entry name" value="DUF3866"/>
    <property type="match status" value="1"/>
</dbReference>
<dbReference type="AlphaFoldDB" id="A0A1G7XPX2"/>
<name>A0A1G7XPX2_ANETH</name>
<dbReference type="GeneID" id="97140906"/>
<reference evidence="1 4" key="2">
    <citation type="submission" date="2021-08" db="EMBL/GenBank/DDBJ databases">
        <title>Complete genome sequence of the strain Aneurinibacillus thermoaerophilus CCM 8960.</title>
        <authorList>
            <person name="Musilova J."/>
            <person name="Kourilova X."/>
            <person name="Pernicova I."/>
            <person name="Bezdicek M."/>
            <person name="Lengerova M."/>
            <person name="Obruca S."/>
            <person name="Sedlar K."/>
        </authorList>
    </citation>
    <scope>NUCLEOTIDE SEQUENCE [LARGE SCALE GENOMIC DNA]</scope>
    <source>
        <strain evidence="1 4">CCM 8960</strain>
    </source>
</reference>
<dbReference type="InterPro" id="IPR024479">
    <property type="entry name" value="DUF3866"/>
</dbReference>
<proteinExistence type="predicted"/>
<sequence length="380" mass="42630">MIAWSYGTVMRIVRDEEALQELEVRLVNEEVALALNYPELTGRASPEECVIVNTTAVELGLDSGGKHFVTARLSPEGTPLSGRGEVRREGHIVKMRYTPFQHTVQSVEEKESEYHEIFQKVEGKTLGRIPVVIGEVHSMLPAFVLSLWHLWRRAGESKMPRVCYIMSEGGALPLALSDHVRYLQSASMLTGTLTYGHAFGGQTECVNLYTALLAAKYVWKADVIVVAPGPGVAGTGTKFGFSGMEQITIIEAAHKLGGLPVLIPRVSFADGRERHTGISHHTLTVLRFVPEVPLVLNVEHHPKLIGQLQDQSVRHTIVFHEPKDMEIWRNITESYPVPLVSMGRTIEDDPAFFAHMYYAARFIWMRCLKREEMKKMDLFS</sequence>
<evidence type="ECO:0000313" key="3">
    <source>
        <dbReference type="Proteomes" id="UP000198956"/>
    </source>
</evidence>
<dbReference type="EMBL" id="FNDE01000004">
    <property type="protein sequence ID" value="SDG86171.1"/>
    <property type="molecule type" value="Genomic_DNA"/>
</dbReference>
<dbReference type="OrthoDB" id="3401376at2"/>
<evidence type="ECO:0000313" key="4">
    <source>
        <dbReference type="Proteomes" id="UP000826616"/>
    </source>
</evidence>
<protein>
    <submittedName>
        <fullName evidence="1">DUF3866 family protein</fullName>
    </submittedName>
</protein>
<dbReference type="EMBL" id="CP080764">
    <property type="protein sequence ID" value="QYY43753.1"/>
    <property type="molecule type" value="Genomic_DNA"/>
</dbReference>
<dbReference type="Proteomes" id="UP000826616">
    <property type="component" value="Chromosome"/>
</dbReference>
<organism evidence="2 3">
    <name type="scientific">Aneurinibacillus thermoaerophilus</name>
    <dbReference type="NCBI Taxonomy" id="143495"/>
    <lineage>
        <taxon>Bacteria</taxon>
        <taxon>Bacillati</taxon>
        <taxon>Bacillota</taxon>
        <taxon>Bacilli</taxon>
        <taxon>Bacillales</taxon>
        <taxon>Paenibacillaceae</taxon>
        <taxon>Aneurinibacillus group</taxon>
        <taxon>Aneurinibacillus</taxon>
    </lineage>
</organism>
<dbReference type="RefSeq" id="WP_057899409.1">
    <property type="nucleotide sequence ID" value="NZ_CP080764.1"/>
</dbReference>
<evidence type="ECO:0000313" key="2">
    <source>
        <dbReference type="EMBL" id="SDG86171.1"/>
    </source>
</evidence>
<gene>
    <name evidence="1" type="ORF">K3F53_05945</name>
    <name evidence="2" type="ORF">SAMN04489735_1004114</name>
</gene>
<evidence type="ECO:0000313" key="1">
    <source>
        <dbReference type="EMBL" id="QYY43753.1"/>
    </source>
</evidence>
<reference evidence="2 3" key="1">
    <citation type="submission" date="2016-10" db="EMBL/GenBank/DDBJ databases">
        <authorList>
            <person name="de Groot N.N."/>
        </authorList>
    </citation>
    <scope>NUCLEOTIDE SEQUENCE [LARGE SCALE GENOMIC DNA]</scope>
    <source>
        <strain evidence="2 3">L 420-91</strain>
    </source>
</reference>